<sequence length="123" mass="13386">MEEKEFFSHGDVRVTNSRFTVSGATYAMNGVTSVKQLQTTPSKVGPVILAIIGAVVTFNADSGGKIIGILILLAAIFWFKKIRPEYIVVLNSSSGEAQALRSYDKNYIQSVINALNESIVFRG</sequence>
<evidence type="ECO:0000313" key="3">
    <source>
        <dbReference type="Proteomes" id="UP000712947"/>
    </source>
</evidence>
<gene>
    <name evidence="2" type="ORF">HB991_02405</name>
</gene>
<dbReference type="Pfam" id="PF19744">
    <property type="entry name" value="DUF6232"/>
    <property type="match status" value="1"/>
</dbReference>
<reference evidence="2" key="1">
    <citation type="submission" date="2020-03" db="EMBL/GenBank/DDBJ databases">
        <authorList>
            <person name="Kislichkina A."/>
            <person name="Dentovskaya S."/>
            <person name="Shaikhutdinov R."/>
            <person name="Ivanov S."/>
            <person name="Sizova A."/>
            <person name="Solomentsev V."/>
            <person name="Bogun A."/>
        </authorList>
    </citation>
    <scope>NUCLEOTIDE SEQUENCE</scope>
    <source>
        <strain evidence="2">SCPM-O-B-7610</strain>
    </source>
</reference>
<dbReference type="AlphaFoldDB" id="A0AA44CIT5"/>
<organism evidence="2 3">
    <name type="scientific">Yersinia mollaretii</name>
    <dbReference type="NCBI Taxonomy" id="33060"/>
    <lineage>
        <taxon>Bacteria</taxon>
        <taxon>Pseudomonadati</taxon>
        <taxon>Pseudomonadota</taxon>
        <taxon>Gammaproteobacteria</taxon>
        <taxon>Enterobacterales</taxon>
        <taxon>Yersiniaceae</taxon>
        <taxon>Yersinia</taxon>
    </lineage>
</organism>
<dbReference type="Proteomes" id="UP000712947">
    <property type="component" value="Unassembled WGS sequence"/>
</dbReference>
<keyword evidence="1" id="KW-0812">Transmembrane</keyword>
<comment type="caution">
    <text evidence="2">The sequence shown here is derived from an EMBL/GenBank/DDBJ whole genome shotgun (WGS) entry which is preliminary data.</text>
</comment>
<evidence type="ECO:0000256" key="1">
    <source>
        <dbReference type="SAM" id="Phobius"/>
    </source>
</evidence>
<protein>
    <submittedName>
        <fullName evidence="2">QacE</fullName>
    </submittedName>
</protein>
<keyword evidence="1" id="KW-0472">Membrane</keyword>
<dbReference type="InterPro" id="IPR045629">
    <property type="entry name" value="DUF6232"/>
</dbReference>
<accession>A0AA44CIT5</accession>
<keyword evidence="1" id="KW-1133">Transmembrane helix</keyword>
<dbReference type="EMBL" id="JAASAI010000002">
    <property type="protein sequence ID" value="NIL21380.1"/>
    <property type="molecule type" value="Genomic_DNA"/>
</dbReference>
<feature type="transmembrane region" description="Helical" evidence="1">
    <location>
        <begin position="47"/>
        <end position="79"/>
    </location>
</feature>
<evidence type="ECO:0000313" key="2">
    <source>
        <dbReference type="EMBL" id="NIL21380.1"/>
    </source>
</evidence>
<dbReference type="RefSeq" id="WP_050141717.1">
    <property type="nucleotide sequence ID" value="NZ_CABHYE010000007.1"/>
</dbReference>
<name>A0AA44CIT5_YERMO</name>
<proteinExistence type="predicted"/>